<comment type="caution">
    <text evidence="1">The sequence shown here is derived from an EMBL/GenBank/DDBJ whole genome shotgun (WGS) entry which is preliminary data.</text>
</comment>
<protein>
    <submittedName>
        <fullName evidence="1">Uncharacterized protein</fullName>
    </submittedName>
</protein>
<gene>
    <name evidence="1" type="ORF">HKX40_09535</name>
</gene>
<organism evidence="1 2">
    <name type="scientific">Pelistega europaea</name>
    <dbReference type="NCBI Taxonomy" id="106147"/>
    <lineage>
        <taxon>Bacteria</taxon>
        <taxon>Pseudomonadati</taxon>
        <taxon>Pseudomonadota</taxon>
        <taxon>Betaproteobacteria</taxon>
        <taxon>Burkholderiales</taxon>
        <taxon>Alcaligenaceae</taxon>
        <taxon>Pelistega</taxon>
    </lineage>
</organism>
<proteinExistence type="predicted"/>
<sequence length="190" mass="21767">MKTVDIFARVVDNAHQNEHLLKYGGMLIRHGAKGAVSKMNPILVWIDATKAVIQATGSYLRYCAETEITKQLRIENETLEKKLSLQLEKNDLGRQKLQKEQEIFLQKKEYQSIEYNKQSQLTQQQIRDQLALLKRMHQLLMKQRSQSGAFGELIHLQVLLDNCINSTLSLLLDITGGPNETCSSDNEKKE</sequence>
<dbReference type="EMBL" id="JABGBO010000011">
    <property type="protein sequence ID" value="NOL50368.1"/>
    <property type="molecule type" value="Genomic_DNA"/>
</dbReference>
<reference evidence="1 2" key="1">
    <citation type="submission" date="2020-05" db="EMBL/GenBank/DDBJ databases">
        <authorList>
            <person name="Niu N."/>
        </authorList>
    </citation>
    <scope>NUCLEOTIDE SEQUENCE [LARGE SCALE GENOMIC DNA]</scope>
    <source>
        <strain evidence="1 2">LMG10982</strain>
    </source>
</reference>
<keyword evidence="2" id="KW-1185">Reference proteome</keyword>
<accession>A0A7Y4P618</accession>
<dbReference type="Proteomes" id="UP000541421">
    <property type="component" value="Unassembled WGS sequence"/>
</dbReference>
<name>A0A7Y4P618_9BURK</name>
<dbReference type="RefSeq" id="WP_171589352.1">
    <property type="nucleotide sequence ID" value="NZ_JABGBO010000011.1"/>
</dbReference>
<evidence type="ECO:0000313" key="2">
    <source>
        <dbReference type="Proteomes" id="UP000541421"/>
    </source>
</evidence>
<evidence type="ECO:0000313" key="1">
    <source>
        <dbReference type="EMBL" id="NOL50368.1"/>
    </source>
</evidence>
<dbReference type="AlphaFoldDB" id="A0A7Y4P618"/>